<sequence>MNLKLENKTALITGSTKGIGFAIARVLAAEGANVIVNGRSKDSADEAARKIGSNARGIAADVSTAAGCASLVVQAGAVDILVNNAGIFEPKAFAEIPDADWERFYQVNVMSGVRLTRAFFPGMLERNWGRVVFISSESGVQIPEEMIHYGMTKAAEIALVNGLARLTKGTGVTVNAVLPGPTASEGVTDFVNTLATDAKQSAEDFEKAFFRSVRPTSLLQRFATVDEVADTVAFLSSPLASATNGAAVRVDGGVVRTT</sequence>
<dbReference type="InterPro" id="IPR002347">
    <property type="entry name" value="SDR_fam"/>
</dbReference>
<dbReference type="SUPFAM" id="SSF51735">
    <property type="entry name" value="NAD(P)-binding Rossmann-fold domains"/>
    <property type="match status" value="1"/>
</dbReference>
<dbReference type="AlphaFoldDB" id="A0A290QG09"/>
<dbReference type="EMBL" id="CP023344">
    <property type="protein sequence ID" value="ATC66180.1"/>
    <property type="molecule type" value="Genomic_DNA"/>
</dbReference>
<evidence type="ECO:0000256" key="1">
    <source>
        <dbReference type="ARBA" id="ARBA00006484"/>
    </source>
</evidence>
<dbReference type="OrthoDB" id="9804774at2"/>
<dbReference type="SMART" id="SM00822">
    <property type="entry name" value="PKS_KR"/>
    <property type="match status" value="1"/>
</dbReference>
<evidence type="ECO:0000313" key="4">
    <source>
        <dbReference type="EMBL" id="ATC66180.1"/>
    </source>
</evidence>
<dbReference type="Proteomes" id="UP000217265">
    <property type="component" value="Chromosome"/>
</dbReference>
<dbReference type="FunFam" id="3.40.50.720:FF:000084">
    <property type="entry name" value="Short-chain dehydrogenase reductase"/>
    <property type="match status" value="1"/>
</dbReference>
<dbReference type="Gene3D" id="3.40.50.720">
    <property type="entry name" value="NAD(P)-binding Rossmann-like Domain"/>
    <property type="match status" value="1"/>
</dbReference>
<dbReference type="CDD" id="cd05233">
    <property type="entry name" value="SDR_c"/>
    <property type="match status" value="1"/>
</dbReference>
<dbReference type="PANTHER" id="PTHR42879">
    <property type="entry name" value="3-OXOACYL-(ACYL-CARRIER-PROTEIN) REDUCTASE"/>
    <property type="match status" value="1"/>
</dbReference>
<accession>A0A290QG09</accession>
<dbReference type="PRINTS" id="PR00080">
    <property type="entry name" value="SDRFAMILY"/>
</dbReference>
<comment type="similarity">
    <text evidence="1 2">Belongs to the short-chain dehydrogenases/reductases (SDR) family.</text>
</comment>
<evidence type="ECO:0000256" key="2">
    <source>
        <dbReference type="RuleBase" id="RU000363"/>
    </source>
</evidence>
<keyword evidence="5" id="KW-1185">Reference proteome</keyword>
<organism evidence="4 5">
    <name type="scientific">Nibricoccus aquaticus</name>
    <dbReference type="NCBI Taxonomy" id="2576891"/>
    <lineage>
        <taxon>Bacteria</taxon>
        <taxon>Pseudomonadati</taxon>
        <taxon>Verrucomicrobiota</taxon>
        <taxon>Opitutia</taxon>
        <taxon>Opitutales</taxon>
        <taxon>Opitutaceae</taxon>
        <taxon>Nibricoccus</taxon>
    </lineage>
</organism>
<evidence type="ECO:0000313" key="5">
    <source>
        <dbReference type="Proteomes" id="UP000217265"/>
    </source>
</evidence>
<gene>
    <name evidence="4" type="ORF">CMV30_15570</name>
</gene>
<evidence type="ECO:0000259" key="3">
    <source>
        <dbReference type="SMART" id="SM00822"/>
    </source>
</evidence>
<dbReference type="KEGG" id="vbh:CMV30_15570"/>
<dbReference type="Pfam" id="PF00106">
    <property type="entry name" value="adh_short"/>
    <property type="match status" value="1"/>
</dbReference>
<name>A0A290QG09_9BACT</name>
<reference evidence="4 5" key="1">
    <citation type="submission" date="2017-09" db="EMBL/GenBank/DDBJ databases">
        <title>Complete genome sequence of Verrucomicrobial strain HZ-65, isolated from freshwater.</title>
        <authorList>
            <person name="Choi A."/>
        </authorList>
    </citation>
    <scope>NUCLEOTIDE SEQUENCE [LARGE SCALE GENOMIC DNA]</scope>
    <source>
        <strain evidence="4 5">HZ-65</strain>
    </source>
</reference>
<proteinExistence type="inferred from homology"/>
<dbReference type="RefSeq" id="WP_096057807.1">
    <property type="nucleotide sequence ID" value="NZ_CP023344.1"/>
</dbReference>
<dbReference type="InterPro" id="IPR057326">
    <property type="entry name" value="KR_dom"/>
</dbReference>
<dbReference type="InterPro" id="IPR050259">
    <property type="entry name" value="SDR"/>
</dbReference>
<feature type="domain" description="Ketoreductase" evidence="3">
    <location>
        <begin position="8"/>
        <end position="182"/>
    </location>
</feature>
<protein>
    <submittedName>
        <fullName evidence="4">Oxidoreductase</fullName>
    </submittedName>
</protein>
<dbReference type="InterPro" id="IPR036291">
    <property type="entry name" value="NAD(P)-bd_dom_sf"/>
</dbReference>
<dbReference type="PRINTS" id="PR00081">
    <property type="entry name" value="GDHRDH"/>
</dbReference>